<evidence type="ECO:0000256" key="1">
    <source>
        <dbReference type="ARBA" id="ARBA00022499"/>
    </source>
</evidence>
<protein>
    <submittedName>
        <fullName evidence="4">Ubiquitin-60S ribosomal protein L40</fullName>
    </submittedName>
</protein>
<dbReference type="SUPFAM" id="SSF54236">
    <property type="entry name" value="Ubiquitin-like"/>
    <property type="match status" value="1"/>
</dbReference>
<dbReference type="Proteomes" id="UP000236333">
    <property type="component" value="Unassembled WGS sequence"/>
</dbReference>
<dbReference type="GO" id="GO:0005840">
    <property type="term" value="C:ribosome"/>
    <property type="evidence" value="ECO:0007669"/>
    <property type="project" value="UniProtKB-KW"/>
</dbReference>
<gene>
    <name evidence="4" type="ORF">TSOC_006532</name>
</gene>
<keyword evidence="1" id="KW-1017">Isopeptide bond</keyword>
<dbReference type="Pfam" id="PF00240">
    <property type="entry name" value="ubiquitin"/>
    <property type="match status" value="1"/>
</dbReference>
<evidence type="ECO:0000259" key="3">
    <source>
        <dbReference type="PROSITE" id="PS50053"/>
    </source>
</evidence>
<feature type="region of interest" description="Disordered" evidence="2">
    <location>
        <begin position="312"/>
        <end position="379"/>
    </location>
</feature>
<evidence type="ECO:0000313" key="4">
    <source>
        <dbReference type="EMBL" id="PNH07030.1"/>
    </source>
</evidence>
<dbReference type="InterPro" id="IPR029071">
    <property type="entry name" value="Ubiquitin-like_domsf"/>
</dbReference>
<dbReference type="PRINTS" id="PR00348">
    <property type="entry name" value="UBIQUITIN"/>
</dbReference>
<accession>A0A2J8A3D8</accession>
<proteinExistence type="predicted"/>
<feature type="domain" description="Ubiquitin-like" evidence="3">
    <location>
        <begin position="161"/>
        <end position="237"/>
    </location>
</feature>
<organism evidence="4 5">
    <name type="scientific">Tetrabaena socialis</name>
    <dbReference type="NCBI Taxonomy" id="47790"/>
    <lineage>
        <taxon>Eukaryota</taxon>
        <taxon>Viridiplantae</taxon>
        <taxon>Chlorophyta</taxon>
        <taxon>core chlorophytes</taxon>
        <taxon>Chlorophyceae</taxon>
        <taxon>CS clade</taxon>
        <taxon>Chlamydomonadales</taxon>
        <taxon>Tetrabaenaceae</taxon>
        <taxon>Tetrabaena</taxon>
    </lineage>
</organism>
<dbReference type="InterPro" id="IPR000626">
    <property type="entry name" value="Ubiquitin-like_dom"/>
</dbReference>
<feature type="compositionally biased region" description="Low complexity" evidence="2">
    <location>
        <begin position="344"/>
        <end position="361"/>
    </location>
</feature>
<keyword evidence="4" id="KW-0687">Ribonucleoprotein</keyword>
<keyword evidence="5" id="KW-1185">Reference proteome</keyword>
<keyword evidence="4" id="KW-0689">Ribosomal protein</keyword>
<dbReference type="PROSITE" id="PS50053">
    <property type="entry name" value="UBIQUITIN_2"/>
    <property type="match status" value="1"/>
</dbReference>
<evidence type="ECO:0000313" key="5">
    <source>
        <dbReference type="Proteomes" id="UP000236333"/>
    </source>
</evidence>
<dbReference type="FunFam" id="3.10.20.90:FF:000160">
    <property type="entry name" value="Polyubiquitin-C"/>
    <property type="match status" value="1"/>
</dbReference>
<dbReference type="PROSITE" id="PS00299">
    <property type="entry name" value="UBIQUITIN_1"/>
    <property type="match status" value="1"/>
</dbReference>
<dbReference type="EMBL" id="PGGS01000202">
    <property type="protein sequence ID" value="PNH07030.1"/>
    <property type="molecule type" value="Genomic_DNA"/>
</dbReference>
<dbReference type="AlphaFoldDB" id="A0A2J8A3D8"/>
<comment type="caution">
    <text evidence="4">The sequence shown here is derived from an EMBL/GenBank/DDBJ whole genome shotgun (WGS) entry which is preliminary data.</text>
</comment>
<dbReference type="OrthoDB" id="447637at2759"/>
<name>A0A2J8A3D8_9CHLO</name>
<reference evidence="4 5" key="1">
    <citation type="journal article" date="2017" name="Mol. Biol. Evol.">
        <title>The 4-celled Tetrabaena socialis nuclear genome reveals the essential components for genetic control of cell number at the origin of multicellularity in the volvocine lineage.</title>
        <authorList>
            <person name="Featherston J."/>
            <person name="Arakaki Y."/>
            <person name="Hanschen E.R."/>
            <person name="Ferris P.J."/>
            <person name="Michod R.E."/>
            <person name="Olson B.J.S.C."/>
            <person name="Nozaki H."/>
            <person name="Durand P.M."/>
        </authorList>
    </citation>
    <scope>NUCLEOTIDE SEQUENCE [LARGE SCALE GENOMIC DNA]</scope>
    <source>
        <strain evidence="4 5">NIES-571</strain>
    </source>
</reference>
<dbReference type="GO" id="GO:0003729">
    <property type="term" value="F:mRNA binding"/>
    <property type="evidence" value="ECO:0007669"/>
    <property type="project" value="UniProtKB-ARBA"/>
</dbReference>
<dbReference type="InterPro" id="IPR050158">
    <property type="entry name" value="Ubiquitin_ubiquitin-like"/>
</dbReference>
<sequence>MPRPPLQVSATVRCHFLGAQQKLERSYNVWELNSGADLEALVLRDLRAAASGTLNLPLHPRLVCSHALVQPLNGRFMADLAAWHTARPAPVQFRVTAVLLEDDEGLYLAHSEQQRGAVKGVSVRDLQVLATLQAYGGEDAKQASFYVDVGPPPDTSDSTPILLFVKTMTGKTIYLKDVPRSNTTDEVKARIQDSEGIPPDQQRLIFAGRQLEDGRTLADYKINHQATLRLVLRLRGGMFHVTSGRAGYADLDDALSVAPKADAGNRATGVTMMQVLTPSGRSARVSFTPGSSTVRQLMRQVEAAVAAGAATVQEPSASTGAEPPAIGADNGQGRPKRMRDSEPSAGQGHASEAAAASSGAAVDEPAPGRLGSRPAKRRA</sequence>
<dbReference type="SMART" id="SM00213">
    <property type="entry name" value="UBQ"/>
    <property type="match status" value="1"/>
</dbReference>
<dbReference type="Gene3D" id="3.10.20.90">
    <property type="entry name" value="Phosphatidylinositol 3-kinase Catalytic Subunit, Chain A, domain 1"/>
    <property type="match status" value="1"/>
</dbReference>
<evidence type="ECO:0000256" key="2">
    <source>
        <dbReference type="SAM" id="MobiDB-lite"/>
    </source>
</evidence>
<dbReference type="PANTHER" id="PTHR10666">
    <property type="entry name" value="UBIQUITIN"/>
    <property type="match status" value="1"/>
</dbReference>
<dbReference type="InterPro" id="IPR019954">
    <property type="entry name" value="Ubiquitin_CS"/>
</dbReference>
<dbReference type="InterPro" id="IPR019956">
    <property type="entry name" value="Ubiquitin_dom"/>
</dbReference>